<reference evidence="1" key="1">
    <citation type="submission" date="2020-11" db="EMBL/GenBank/DDBJ databases">
        <authorList>
            <person name="Whitehead M."/>
        </authorList>
    </citation>
    <scope>NUCLEOTIDE SEQUENCE</scope>
    <source>
        <strain evidence="1">EGII</strain>
    </source>
</reference>
<name>A0A811UXQ1_CERCA</name>
<evidence type="ECO:0000313" key="1">
    <source>
        <dbReference type="EMBL" id="CAD7002457.1"/>
    </source>
</evidence>
<dbReference type="EMBL" id="CAJHJT010000034">
    <property type="protein sequence ID" value="CAD7002457.1"/>
    <property type="molecule type" value="Genomic_DNA"/>
</dbReference>
<protein>
    <submittedName>
        <fullName evidence="1">(Mediterranean fruit fly) hypothetical protein</fullName>
    </submittedName>
</protein>
<proteinExistence type="predicted"/>
<dbReference type="AlphaFoldDB" id="A0A811UXQ1"/>
<gene>
    <name evidence="1" type="ORF">CCAP1982_LOCUS10946</name>
</gene>
<sequence length="112" mass="12791">MYQHSASIKSMSGPSPSGRPCVCQVPAYSRTQRRRAVVKLSVNWLVHYFFGTKQPILGSAFMHAHTHTHTHMPYMYSSTSPLSTSPPPSLCDLRQPYLVDNETDDRHDFLRR</sequence>
<evidence type="ECO:0000313" key="2">
    <source>
        <dbReference type="Proteomes" id="UP000606786"/>
    </source>
</evidence>
<dbReference type="Proteomes" id="UP000606786">
    <property type="component" value="Unassembled WGS sequence"/>
</dbReference>
<accession>A0A811UXQ1</accession>
<comment type="caution">
    <text evidence="1">The sequence shown here is derived from an EMBL/GenBank/DDBJ whole genome shotgun (WGS) entry which is preliminary data.</text>
</comment>
<organism evidence="1 2">
    <name type="scientific">Ceratitis capitata</name>
    <name type="common">Mediterranean fruit fly</name>
    <name type="synonym">Tephritis capitata</name>
    <dbReference type="NCBI Taxonomy" id="7213"/>
    <lineage>
        <taxon>Eukaryota</taxon>
        <taxon>Metazoa</taxon>
        <taxon>Ecdysozoa</taxon>
        <taxon>Arthropoda</taxon>
        <taxon>Hexapoda</taxon>
        <taxon>Insecta</taxon>
        <taxon>Pterygota</taxon>
        <taxon>Neoptera</taxon>
        <taxon>Endopterygota</taxon>
        <taxon>Diptera</taxon>
        <taxon>Brachycera</taxon>
        <taxon>Muscomorpha</taxon>
        <taxon>Tephritoidea</taxon>
        <taxon>Tephritidae</taxon>
        <taxon>Ceratitis</taxon>
        <taxon>Ceratitis</taxon>
    </lineage>
</organism>
<keyword evidence="2" id="KW-1185">Reference proteome</keyword>